<gene>
    <name evidence="1" type="ORF">BK809_0000340</name>
</gene>
<comment type="caution">
    <text evidence="1">The sequence shown here is derived from an EMBL/GenBank/DDBJ whole genome shotgun (WGS) entry which is preliminary data.</text>
</comment>
<name>A0A1S8BAH0_9PEZI</name>
<evidence type="ECO:0008006" key="3">
    <source>
        <dbReference type="Google" id="ProtNLM"/>
    </source>
</evidence>
<accession>A0A1S8BAH0</accession>
<reference evidence="1 2" key="1">
    <citation type="submission" date="2017-01" db="EMBL/GenBank/DDBJ databases">
        <title>Draft genome sequence of Diplodia seriata F98.1, a fungal species involved in grapevine trunk diseases.</title>
        <authorList>
            <person name="Robert-Siegwald G."/>
            <person name="Vallet J."/>
            <person name="Abou-Mansour E."/>
            <person name="Xu J."/>
            <person name="Rey P."/>
            <person name="Bertsch C."/>
            <person name="Rego C."/>
            <person name="Larignon P."/>
            <person name="Fontaine F."/>
            <person name="Lebrun M.-H."/>
        </authorList>
    </citation>
    <scope>NUCLEOTIDE SEQUENCE [LARGE SCALE GENOMIC DNA]</scope>
    <source>
        <strain evidence="1 2">F98.1</strain>
    </source>
</reference>
<dbReference type="Proteomes" id="UP000190776">
    <property type="component" value="Unassembled WGS sequence"/>
</dbReference>
<dbReference type="InterPro" id="IPR040632">
    <property type="entry name" value="Sulfotransfer_4"/>
</dbReference>
<sequence>MCIFCPDQDDLDYLEVATDSPPWPTPNRLIDQLPSPASPPSIQLLVLGLPRTGLTSLRHALTLLDYTCYSPATLDAHPSHYAYWEEALRARYLDDGPLFTHTEYAKLLAGHTACIDAPSAFLASDLIAAFPRAKVVLTRCDADAWARYTLHHHQMVDSSLDWRSFDWVPRSPWDLARTAGPWIKFRRFERFLRPLLAPRGEREAFLDHYDEVREMVPAERLLEFSVSEGWGPLCEFLGRKVPVEPFPHVGAAAGAGGGEYALGRWWRAVGSTVRQAVLKPVGAAAAGAAWWMRGGSPWVFFH</sequence>
<dbReference type="EMBL" id="MSZU01000095">
    <property type="protein sequence ID" value="OMP84333.1"/>
    <property type="molecule type" value="Genomic_DNA"/>
</dbReference>
<dbReference type="AlphaFoldDB" id="A0A1S8BAH0"/>
<dbReference type="Pfam" id="PF17784">
    <property type="entry name" value="Sulfotransfer_4"/>
    <property type="match status" value="1"/>
</dbReference>
<dbReference type="STRING" id="420778.A0A1S8BAH0"/>
<dbReference type="Gene3D" id="3.40.50.300">
    <property type="entry name" value="P-loop containing nucleotide triphosphate hydrolases"/>
    <property type="match status" value="1"/>
</dbReference>
<dbReference type="OrthoDB" id="408152at2759"/>
<evidence type="ECO:0000313" key="2">
    <source>
        <dbReference type="Proteomes" id="UP000190776"/>
    </source>
</evidence>
<dbReference type="PANTHER" id="PTHR36978">
    <property type="entry name" value="P-LOOP CONTAINING NUCLEOTIDE TRIPHOSPHATE HYDROLASE"/>
    <property type="match status" value="1"/>
</dbReference>
<dbReference type="PANTHER" id="PTHR36978:SF4">
    <property type="entry name" value="P-LOOP CONTAINING NUCLEOSIDE TRIPHOSPHATE HYDROLASE PROTEIN"/>
    <property type="match status" value="1"/>
</dbReference>
<dbReference type="InterPro" id="IPR027417">
    <property type="entry name" value="P-loop_NTPase"/>
</dbReference>
<dbReference type="SUPFAM" id="SSF52540">
    <property type="entry name" value="P-loop containing nucleoside triphosphate hydrolases"/>
    <property type="match status" value="1"/>
</dbReference>
<proteinExistence type="predicted"/>
<protein>
    <recommendedName>
        <fullName evidence="3">Nad dependent epimerase dehydratase</fullName>
    </recommendedName>
</protein>
<organism evidence="1 2">
    <name type="scientific">Diplodia seriata</name>
    <dbReference type="NCBI Taxonomy" id="420778"/>
    <lineage>
        <taxon>Eukaryota</taxon>
        <taxon>Fungi</taxon>
        <taxon>Dikarya</taxon>
        <taxon>Ascomycota</taxon>
        <taxon>Pezizomycotina</taxon>
        <taxon>Dothideomycetes</taxon>
        <taxon>Dothideomycetes incertae sedis</taxon>
        <taxon>Botryosphaeriales</taxon>
        <taxon>Botryosphaeriaceae</taxon>
        <taxon>Diplodia</taxon>
    </lineage>
</organism>
<evidence type="ECO:0000313" key="1">
    <source>
        <dbReference type="EMBL" id="OMP84333.1"/>
    </source>
</evidence>